<sequence>MNPDRYHLTLTRDGRPAMHGWWGSEETARAKFTEWVGDWGRPGAQVTLVDEETGETLTTWPDEQ</sequence>
<proteinExistence type="predicted"/>
<keyword evidence="2" id="KW-1185">Reference proteome</keyword>
<dbReference type="Proteomes" id="UP001341259">
    <property type="component" value="Chromosome"/>
</dbReference>
<evidence type="ECO:0000313" key="2">
    <source>
        <dbReference type="Proteomes" id="UP001341259"/>
    </source>
</evidence>
<accession>A0ABZ1NL06</accession>
<dbReference type="RefSeq" id="WP_328336702.1">
    <property type="nucleotide sequence ID" value="NZ_CP107906.1"/>
</dbReference>
<protein>
    <submittedName>
        <fullName evidence="1">Uncharacterized protein</fullName>
    </submittedName>
</protein>
<name>A0ABZ1NL06_STRVL</name>
<organism evidence="1 2">
    <name type="scientific">Streptomyces violaceus</name>
    <name type="common">Streptomyces venezuelae</name>
    <dbReference type="NCBI Taxonomy" id="1936"/>
    <lineage>
        <taxon>Bacteria</taxon>
        <taxon>Bacillati</taxon>
        <taxon>Actinomycetota</taxon>
        <taxon>Actinomycetes</taxon>
        <taxon>Kitasatosporales</taxon>
        <taxon>Streptomycetaceae</taxon>
        <taxon>Streptomyces</taxon>
    </lineage>
</organism>
<evidence type="ECO:0000313" key="1">
    <source>
        <dbReference type="EMBL" id="WUG92280.1"/>
    </source>
</evidence>
<reference evidence="1 2" key="1">
    <citation type="submission" date="2022-10" db="EMBL/GenBank/DDBJ databases">
        <title>The complete genomes of actinobacterial strains from the NBC collection.</title>
        <authorList>
            <person name="Joergensen T.S."/>
            <person name="Alvarez Arevalo M."/>
            <person name="Sterndorff E.B."/>
            <person name="Faurdal D."/>
            <person name="Vuksanovic O."/>
            <person name="Mourched A.-S."/>
            <person name="Charusanti P."/>
            <person name="Shaw S."/>
            <person name="Blin K."/>
            <person name="Weber T."/>
        </authorList>
    </citation>
    <scope>NUCLEOTIDE SEQUENCE [LARGE SCALE GENOMIC DNA]</scope>
    <source>
        <strain evidence="1 2">NBC_00456</strain>
    </source>
</reference>
<gene>
    <name evidence="1" type="ORF">OHB29_04180</name>
</gene>
<dbReference type="EMBL" id="CP107906">
    <property type="protein sequence ID" value="WUG92280.1"/>
    <property type="molecule type" value="Genomic_DNA"/>
</dbReference>